<dbReference type="Proteomes" id="UP000237271">
    <property type="component" value="Unassembled WGS sequence"/>
</dbReference>
<dbReference type="EMBL" id="NCKW01009711">
    <property type="protein sequence ID" value="POM66180.1"/>
    <property type="molecule type" value="Genomic_DNA"/>
</dbReference>
<sequence>MLGLVDTTSPATSSDPESVTEEIPEDDGRNVAVRTIVEAEQPLPPSHDIRVQNVKRIRDDAAKSRRSQKKSKKGVNSSANETQLAALLETASKYFQFKLKQEKIVATTATPSFVGELLADDNGDNSTMEAVEYLSSSQI</sequence>
<reference evidence="2 3" key="1">
    <citation type="journal article" date="2017" name="Genome Biol. Evol.">
        <title>Phytophthora megakarya and P. palmivora, closely related causal agents of cacao black pod rot, underwent increases in genome sizes and gene numbers by different mechanisms.</title>
        <authorList>
            <person name="Ali S.S."/>
            <person name="Shao J."/>
            <person name="Lary D.J."/>
            <person name="Kronmiller B."/>
            <person name="Shen D."/>
            <person name="Strem M.D."/>
            <person name="Amoako-Attah I."/>
            <person name="Akrofi A.Y."/>
            <person name="Begoude B.A."/>
            <person name="Ten Hoopen G.M."/>
            <person name="Coulibaly K."/>
            <person name="Kebe B.I."/>
            <person name="Melnick R.L."/>
            <person name="Guiltinan M.J."/>
            <person name="Tyler B.M."/>
            <person name="Meinhardt L.W."/>
            <person name="Bailey B.A."/>
        </authorList>
    </citation>
    <scope>NUCLEOTIDE SEQUENCE [LARGE SCALE GENOMIC DNA]</scope>
    <source>
        <strain evidence="3">sbr112.9</strain>
    </source>
</reference>
<feature type="compositionally biased region" description="Basic residues" evidence="1">
    <location>
        <begin position="64"/>
        <end position="73"/>
    </location>
</feature>
<gene>
    <name evidence="2" type="ORF">PHPALM_18004</name>
</gene>
<accession>A0A2P4XKU1</accession>
<organism evidence="2 3">
    <name type="scientific">Phytophthora palmivora</name>
    <dbReference type="NCBI Taxonomy" id="4796"/>
    <lineage>
        <taxon>Eukaryota</taxon>
        <taxon>Sar</taxon>
        <taxon>Stramenopiles</taxon>
        <taxon>Oomycota</taxon>
        <taxon>Peronosporomycetes</taxon>
        <taxon>Peronosporales</taxon>
        <taxon>Peronosporaceae</taxon>
        <taxon>Phytophthora</taxon>
    </lineage>
</organism>
<comment type="caution">
    <text evidence="2">The sequence shown here is derived from an EMBL/GenBank/DDBJ whole genome shotgun (WGS) entry which is preliminary data.</text>
</comment>
<name>A0A2P4XKU1_9STRA</name>
<protein>
    <submittedName>
        <fullName evidence="2">Uncharacterized protein</fullName>
    </submittedName>
</protein>
<keyword evidence="3" id="KW-1185">Reference proteome</keyword>
<evidence type="ECO:0000313" key="2">
    <source>
        <dbReference type="EMBL" id="POM66180.1"/>
    </source>
</evidence>
<proteinExistence type="predicted"/>
<evidence type="ECO:0000313" key="3">
    <source>
        <dbReference type="Proteomes" id="UP000237271"/>
    </source>
</evidence>
<evidence type="ECO:0000256" key="1">
    <source>
        <dbReference type="SAM" id="MobiDB-lite"/>
    </source>
</evidence>
<dbReference type="AlphaFoldDB" id="A0A2P4XKU1"/>
<feature type="region of interest" description="Disordered" evidence="1">
    <location>
        <begin position="1"/>
        <end position="81"/>
    </location>
</feature>
<feature type="compositionally biased region" description="Polar residues" evidence="1">
    <location>
        <begin position="1"/>
        <end position="17"/>
    </location>
</feature>